<gene>
    <name evidence="1" type="ORF">BH720_027590</name>
</gene>
<evidence type="ECO:0000313" key="1">
    <source>
        <dbReference type="EMBL" id="XPM63135.1"/>
    </source>
</evidence>
<dbReference type="Proteomes" id="UP000095472">
    <property type="component" value="Chromosome"/>
</dbReference>
<reference evidence="1 2" key="1">
    <citation type="journal article" date="2016" name="Genome Announc.">
        <title>Draft Genome Sequence of the Thermotolerant Cyanobacterium Desertifilum sp. IPPAS B-1220.</title>
        <authorList>
            <person name="Mironov K.S."/>
            <person name="Sinetova M.A."/>
            <person name="Bolatkhan K."/>
            <person name="Zayadan B.K."/>
            <person name="Ustinova V.V."/>
            <person name="Kupriyanova E.V."/>
            <person name="Skrypnik A.N."/>
            <person name="Gogoleva N.E."/>
            <person name="Gogolev Y.V."/>
            <person name="Los D.A."/>
        </authorList>
    </citation>
    <scope>NUCLEOTIDE SEQUENCE [LARGE SCALE GENOMIC DNA]</scope>
    <source>
        <strain evidence="1 2">IPPAS B-1220</strain>
    </source>
</reference>
<proteinExistence type="predicted"/>
<organism evidence="1 2">
    <name type="scientific">Desertifilum tharense IPPAS B-1220</name>
    <dbReference type="NCBI Taxonomy" id="1781255"/>
    <lineage>
        <taxon>Bacteria</taxon>
        <taxon>Bacillati</taxon>
        <taxon>Cyanobacteriota</taxon>
        <taxon>Cyanophyceae</taxon>
        <taxon>Desertifilales</taxon>
        <taxon>Desertifilaceae</taxon>
        <taxon>Desertifilum</taxon>
    </lineage>
</organism>
<sequence length="75" mass="8541">MCWVSYLNPTYATIFPLSRWENVALIPISLDPLADWRVKNRRVGLILGDLMLFKLLRNYTLVLTVAALASVTGEF</sequence>
<protein>
    <submittedName>
        <fullName evidence="1">Uncharacterized protein</fullName>
    </submittedName>
</protein>
<accession>A0ACD5GQT1</accession>
<keyword evidence="2" id="KW-1185">Reference proteome</keyword>
<name>A0ACD5GQT1_9CYAN</name>
<evidence type="ECO:0000313" key="2">
    <source>
        <dbReference type="Proteomes" id="UP000095472"/>
    </source>
</evidence>
<dbReference type="EMBL" id="CP182909">
    <property type="protein sequence ID" value="XPM63135.1"/>
    <property type="molecule type" value="Genomic_DNA"/>
</dbReference>